<feature type="transmembrane region" description="Helical" evidence="1">
    <location>
        <begin position="7"/>
        <end position="25"/>
    </location>
</feature>
<organism evidence="2 3">
    <name type="scientific">Clostridium argentinense CDC 2741</name>
    <dbReference type="NCBI Taxonomy" id="1418104"/>
    <lineage>
        <taxon>Bacteria</taxon>
        <taxon>Bacillati</taxon>
        <taxon>Bacillota</taxon>
        <taxon>Clostridia</taxon>
        <taxon>Eubacteriales</taxon>
        <taxon>Clostridiaceae</taxon>
        <taxon>Clostridium</taxon>
    </lineage>
</organism>
<reference evidence="2 3" key="1">
    <citation type="journal article" date="2015" name="Infect. Genet. Evol.">
        <title>Genomic sequences of six botulinum neurotoxin-producing strains representing three clostridial species illustrate the mobility and diversity of botulinum neurotoxin genes.</title>
        <authorList>
            <person name="Smith T.J."/>
            <person name="Hill K.K."/>
            <person name="Xie G."/>
            <person name="Foley B.T."/>
            <person name="Williamson C.H."/>
            <person name="Foster J.T."/>
            <person name="Johnson S.L."/>
            <person name="Chertkov O."/>
            <person name="Teshima H."/>
            <person name="Gibbons H.S."/>
            <person name="Johnsky L.A."/>
            <person name="Karavis M.A."/>
            <person name="Smith L.A."/>
        </authorList>
    </citation>
    <scope>NUCLEOTIDE SEQUENCE [LARGE SCALE GENOMIC DNA]</scope>
    <source>
        <strain evidence="2 3">CDC 2741</strain>
    </source>
</reference>
<evidence type="ECO:0000256" key="1">
    <source>
        <dbReference type="SAM" id="Phobius"/>
    </source>
</evidence>
<dbReference type="EMBL" id="AYSO01000015">
    <property type="protein sequence ID" value="KIE46851.1"/>
    <property type="molecule type" value="Genomic_DNA"/>
</dbReference>
<protein>
    <submittedName>
        <fullName evidence="2">Stage III sporulation protein AF</fullName>
    </submittedName>
</protein>
<dbReference type="InterPro" id="IPR014245">
    <property type="entry name" value="Spore_III_AF"/>
</dbReference>
<keyword evidence="3" id="KW-1185">Reference proteome</keyword>
<keyword evidence="1" id="KW-0812">Transmembrane</keyword>
<keyword evidence="1" id="KW-1133">Transmembrane helix</keyword>
<sequence>MIDSLKEWIINICTAVFFITAVQMILPDNKLKKYCKFALGLILVVIILNPIVKLLNSEADIHRQIENSAAYIFEEKYEADYEKYRQANVENTIKNFEQNMEMQCSKDLQEKYGDKKFKTKVEASFIKESNSFQIDSIEIGLNDSSVKKVKKVEIGSDSVTVDKVQDLQDENALEIKSYISSKYSIPEDIIYVYKENSLYGGNSN</sequence>
<name>A0A0C1R8I6_9CLOT</name>
<dbReference type="Pfam" id="PF09581">
    <property type="entry name" value="Spore_III_AF"/>
    <property type="match status" value="1"/>
</dbReference>
<dbReference type="RefSeq" id="WP_039632661.1">
    <property type="nucleotide sequence ID" value="NZ_AYSO01000015.1"/>
</dbReference>
<evidence type="ECO:0000313" key="3">
    <source>
        <dbReference type="Proteomes" id="UP000031366"/>
    </source>
</evidence>
<dbReference type="STRING" id="29341.RSJ17_12375"/>
<dbReference type="Proteomes" id="UP000031366">
    <property type="component" value="Unassembled WGS sequence"/>
</dbReference>
<dbReference type="NCBIfam" id="TIGR02896">
    <property type="entry name" value="spore_III_AF"/>
    <property type="match status" value="1"/>
</dbReference>
<feature type="transmembrane region" description="Helical" evidence="1">
    <location>
        <begin position="37"/>
        <end position="55"/>
    </location>
</feature>
<accession>A0A0C1R8I6</accession>
<proteinExistence type="predicted"/>
<evidence type="ECO:0000313" key="2">
    <source>
        <dbReference type="EMBL" id="KIE46851.1"/>
    </source>
</evidence>
<gene>
    <name evidence="2" type="primary">spoIIIAF</name>
    <name evidence="2" type="ORF">U732_1574</name>
</gene>
<keyword evidence="1" id="KW-0472">Membrane</keyword>
<dbReference type="OrthoDB" id="2375554at2"/>
<comment type="caution">
    <text evidence="2">The sequence shown here is derived from an EMBL/GenBank/DDBJ whole genome shotgun (WGS) entry which is preliminary data.</text>
</comment>
<dbReference type="AlphaFoldDB" id="A0A0C1R8I6"/>